<dbReference type="Pfam" id="PF00112">
    <property type="entry name" value="Peptidase_C1"/>
    <property type="match status" value="1"/>
</dbReference>
<comment type="similarity">
    <text evidence="1">Belongs to the peptidase C1 family.</text>
</comment>
<evidence type="ECO:0000259" key="4">
    <source>
        <dbReference type="Pfam" id="PF00112"/>
    </source>
</evidence>
<dbReference type="EMBL" id="HBHR01023826">
    <property type="protein sequence ID" value="CAD9875271.1"/>
    <property type="molecule type" value="Transcribed_RNA"/>
</dbReference>
<keyword evidence="3" id="KW-0472">Membrane</keyword>
<organism evidence="5">
    <name type="scientific">Fibrocapsa japonica</name>
    <dbReference type="NCBI Taxonomy" id="94617"/>
    <lineage>
        <taxon>Eukaryota</taxon>
        <taxon>Sar</taxon>
        <taxon>Stramenopiles</taxon>
        <taxon>Ochrophyta</taxon>
        <taxon>Raphidophyceae</taxon>
        <taxon>Chattonellales</taxon>
        <taxon>Chattonellaceae</taxon>
        <taxon>Fibrocapsa</taxon>
    </lineage>
</organism>
<dbReference type="Gene3D" id="3.90.70.10">
    <property type="entry name" value="Cysteine proteinases"/>
    <property type="match status" value="1"/>
</dbReference>
<proteinExistence type="inferred from homology"/>
<protein>
    <recommendedName>
        <fullName evidence="4">Peptidase C1A papain C-terminal domain-containing protein</fullName>
    </recommendedName>
</protein>
<dbReference type="InterPro" id="IPR000668">
    <property type="entry name" value="Peptidase_C1A_C"/>
</dbReference>
<keyword evidence="2" id="KW-0865">Zymogen</keyword>
<keyword evidence="3" id="KW-0812">Transmembrane</keyword>
<feature type="transmembrane region" description="Helical" evidence="3">
    <location>
        <begin position="168"/>
        <end position="189"/>
    </location>
</feature>
<evidence type="ECO:0000256" key="3">
    <source>
        <dbReference type="SAM" id="Phobius"/>
    </source>
</evidence>
<accession>A0A7S2V9Q1</accession>
<sequence length="207" mass="23147">MVKYFSKDQGTVSGEENIMREIMEYGPVACPMADTDEFSYDYTHGVFEDKTGKTEINHMVEVVGWGVDKDSGKKYWHVRNSWGTYWGMNGFFKIIRGVNNVMIESECYWMSPDISMETLVLGDNPVLVGDMYGLMDNPDTQESSFQQSLQGSLAEDNGNAGNSTISQWVSYVVVGGVGILVGFLVSLFTRRNQQGIPNRAGPYDIIN</sequence>
<keyword evidence="3" id="KW-1133">Transmembrane helix</keyword>
<dbReference type="PANTHER" id="PTHR12411">
    <property type="entry name" value="CYSTEINE PROTEASE FAMILY C1-RELATED"/>
    <property type="match status" value="1"/>
</dbReference>
<dbReference type="InterPro" id="IPR013128">
    <property type="entry name" value="Peptidase_C1A"/>
</dbReference>
<evidence type="ECO:0000313" key="5">
    <source>
        <dbReference type="EMBL" id="CAD9875271.1"/>
    </source>
</evidence>
<feature type="domain" description="Peptidase C1A papain C-terminal" evidence="4">
    <location>
        <begin position="12"/>
        <end position="108"/>
    </location>
</feature>
<name>A0A7S2V9Q1_9STRA</name>
<dbReference type="GO" id="GO:0008234">
    <property type="term" value="F:cysteine-type peptidase activity"/>
    <property type="evidence" value="ECO:0007669"/>
    <property type="project" value="InterPro"/>
</dbReference>
<gene>
    <name evidence="5" type="ORF">FJAP1339_LOCUS12245</name>
</gene>
<dbReference type="InterPro" id="IPR038765">
    <property type="entry name" value="Papain-like_cys_pep_sf"/>
</dbReference>
<evidence type="ECO:0000256" key="1">
    <source>
        <dbReference type="ARBA" id="ARBA00008455"/>
    </source>
</evidence>
<dbReference type="SUPFAM" id="SSF54001">
    <property type="entry name" value="Cysteine proteinases"/>
    <property type="match status" value="1"/>
</dbReference>
<dbReference type="AlphaFoldDB" id="A0A7S2V9Q1"/>
<evidence type="ECO:0000256" key="2">
    <source>
        <dbReference type="ARBA" id="ARBA00023145"/>
    </source>
</evidence>
<dbReference type="GO" id="GO:0006508">
    <property type="term" value="P:proteolysis"/>
    <property type="evidence" value="ECO:0007669"/>
    <property type="project" value="InterPro"/>
</dbReference>
<reference evidence="5" key="1">
    <citation type="submission" date="2021-01" db="EMBL/GenBank/DDBJ databases">
        <authorList>
            <person name="Corre E."/>
            <person name="Pelletier E."/>
            <person name="Niang G."/>
            <person name="Scheremetjew M."/>
            <person name="Finn R."/>
            <person name="Kale V."/>
            <person name="Holt S."/>
            <person name="Cochrane G."/>
            <person name="Meng A."/>
            <person name="Brown T."/>
            <person name="Cohen L."/>
        </authorList>
    </citation>
    <scope>NUCLEOTIDE SEQUENCE</scope>
    <source>
        <strain evidence="5">CCMP1661</strain>
    </source>
</reference>